<evidence type="ECO:0000256" key="2">
    <source>
        <dbReference type="ARBA" id="ARBA00009441"/>
    </source>
</evidence>
<dbReference type="GO" id="GO:0006310">
    <property type="term" value="P:DNA recombination"/>
    <property type="evidence" value="ECO:0007669"/>
    <property type="project" value="InterPro"/>
</dbReference>
<evidence type="ECO:0000256" key="4">
    <source>
        <dbReference type="ARBA" id="ARBA00022741"/>
    </source>
</evidence>
<dbReference type="NCBIfam" id="NF008121">
    <property type="entry name" value="PRK10869.1"/>
    <property type="match status" value="1"/>
</dbReference>
<dbReference type="FunFam" id="3.40.50.300:FF:000356">
    <property type="entry name" value="DNA repair protein RecN"/>
    <property type="match status" value="1"/>
</dbReference>
<dbReference type="InterPro" id="IPR004604">
    <property type="entry name" value="DNA_recomb/repair_RecN"/>
</dbReference>
<keyword evidence="6" id="KW-0067">ATP-binding</keyword>
<dbReference type="PANTHER" id="PTHR11059:SF0">
    <property type="entry name" value="DNA REPAIR PROTEIN RECN"/>
    <property type="match status" value="1"/>
</dbReference>
<evidence type="ECO:0000259" key="10">
    <source>
        <dbReference type="Pfam" id="PF02463"/>
    </source>
</evidence>
<dbReference type="GO" id="GO:0043590">
    <property type="term" value="C:bacterial nucleoid"/>
    <property type="evidence" value="ECO:0007669"/>
    <property type="project" value="TreeGrafter"/>
</dbReference>
<evidence type="ECO:0000313" key="11">
    <source>
        <dbReference type="EMBL" id="KXG76813.1"/>
    </source>
</evidence>
<dbReference type="RefSeq" id="WP_068555181.1">
    <property type="nucleotide sequence ID" value="NZ_LOEE01000021.1"/>
</dbReference>
<evidence type="ECO:0000256" key="7">
    <source>
        <dbReference type="ARBA" id="ARBA00023204"/>
    </source>
</evidence>
<dbReference type="Pfam" id="PF02463">
    <property type="entry name" value="SMC_N"/>
    <property type="match status" value="1"/>
</dbReference>
<accession>A0A140L8D8</accession>
<organism evidence="11 12">
    <name type="scientific">Thermotalea metallivorans</name>
    <dbReference type="NCBI Taxonomy" id="520762"/>
    <lineage>
        <taxon>Bacteria</taxon>
        <taxon>Bacillati</taxon>
        <taxon>Bacillota</taxon>
        <taxon>Clostridia</taxon>
        <taxon>Peptostreptococcales</taxon>
        <taxon>Thermotaleaceae</taxon>
        <taxon>Thermotalea</taxon>
    </lineage>
</organism>
<dbReference type="Proteomes" id="UP000070456">
    <property type="component" value="Unassembled WGS sequence"/>
</dbReference>
<gene>
    <name evidence="11" type="primary">recN</name>
    <name evidence="11" type="ORF">AN619_08050</name>
</gene>
<dbReference type="FunFam" id="3.40.50.300:FF:000319">
    <property type="entry name" value="DNA repair protein RecN"/>
    <property type="match status" value="1"/>
</dbReference>
<dbReference type="GO" id="GO:0009432">
    <property type="term" value="P:SOS response"/>
    <property type="evidence" value="ECO:0007669"/>
    <property type="project" value="TreeGrafter"/>
</dbReference>
<dbReference type="Gene3D" id="3.40.50.300">
    <property type="entry name" value="P-loop containing nucleotide triphosphate hydrolases"/>
    <property type="match status" value="2"/>
</dbReference>
<name>A0A140L8D8_9FIRM</name>
<dbReference type="SUPFAM" id="SSF52540">
    <property type="entry name" value="P-loop containing nucleoside triphosphate hydrolases"/>
    <property type="match status" value="1"/>
</dbReference>
<dbReference type="OrthoDB" id="9806954at2"/>
<evidence type="ECO:0000256" key="9">
    <source>
        <dbReference type="PIRNR" id="PIRNR003128"/>
    </source>
</evidence>
<protein>
    <recommendedName>
        <fullName evidence="3 9">DNA repair protein RecN</fullName>
    </recommendedName>
    <alternativeName>
        <fullName evidence="8 9">Recombination protein N</fullName>
    </alternativeName>
</protein>
<proteinExistence type="inferred from homology"/>
<dbReference type="AlphaFoldDB" id="A0A140L8D8"/>
<keyword evidence="7 9" id="KW-0234">DNA repair</keyword>
<dbReference type="PIRSF" id="PIRSF003128">
    <property type="entry name" value="RecN"/>
    <property type="match status" value="1"/>
</dbReference>
<dbReference type="NCBIfam" id="TIGR00634">
    <property type="entry name" value="recN"/>
    <property type="match status" value="1"/>
</dbReference>
<evidence type="ECO:0000256" key="8">
    <source>
        <dbReference type="ARBA" id="ARBA00033408"/>
    </source>
</evidence>
<dbReference type="GO" id="GO:0006281">
    <property type="term" value="P:DNA repair"/>
    <property type="evidence" value="ECO:0007669"/>
    <property type="project" value="UniProtKB-KW"/>
</dbReference>
<keyword evidence="12" id="KW-1185">Reference proteome</keyword>
<keyword evidence="4" id="KW-0547">Nucleotide-binding</keyword>
<dbReference type="STRING" id="520762.AN619_08050"/>
<dbReference type="PATRIC" id="fig|520762.4.peg.901"/>
<dbReference type="InterPro" id="IPR003395">
    <property type="entry name" value="RecF/RecN/SMC_N"/>
</dbReference>
<feature type="domain" description="RecF/RecN/SMC N-terminal" evidence="10">
    <location>
        <begin position="4"/>
        <end position="517"/>
    </location>
</feature>
<comment type="function">
    <text evidence="1 9">May be involved in recombinational repair of damaged DNA.</text>
</comment>
<dbReference type="InterPro" id="IPR027417">
    <property type="entry name" value="P-loop_NTPase"/>
</dbReference>
<dbReference type="EMBL" id="LOEE01000021">
    <property type="protein sequence ID" value="KXG76813.1"/>
    <property type="molecule type" value="Genomic_DNA"/>
</dbReference>
<evidence type="ECO:0000256" key="3">
    <source>
        <dbReference type="ARBA" id="ARBA00021315"/>
    </source>
</evidence>
<keyword evidence="5 9" id="KW-0227">DNA damage</keyword>
<evidence type="ECO:0000256" key="5">
    <source>
        <dbReference type="ARBA" id="ARBA00022763"/>
    </source>
</evidence>
<evidence type="ECO:0000256" key="1">
    <source>
        <dbReference type="ARBA" id="ARBA00003618"/>
    </source>
</evidence>
<dbReference type="GO" id="GO:0005524">
    <property type="term" value="F:ATP binding"/>
    <property type="evidence" value="ECO:0007669"/>
    <property type="project" value="UniProtKB-KW"/>
</dbReference>
<dbReference type="PANTHER" id="PTHR11059">
    <property type="entry name" value="DNA REPAIR PROTEIN RECN"/>
    <property type="match status" value="1"/>
</dbReference>
<dbReference type="CDD" id="cd03241">
    <property type="entry name" value="ABC_RecN"/>
    <property type="match status" value="2"/>
</dbReference>
<evidence type="ECO:0000256" key="6">
    <source>
        <dbReference type="ARBA" id="ARBA00022840"/>
    </source>
</evidence>
<reference evidence="11 12" key="1">
    <citation type="submission" date="2015-12" db="EMBL/GenBank/DDBJ databases">
        <title>Draft genome sequence of the thermoanaerobe Thermotalea metallivorans, an isolate from the runoff channel of the Great Artesian Basin, Australia.</title>
        <authorList>
            <person name="Patel B.K."/>
        </authorList>
    </citation>
    <scope>NUCLEOTIDE SEQUENCE [LARGE SCALE GENOMIC DNA]</scope>
    <source>
        <strain evidence="11 12">B2-1</strain>
    </source>
</reference>
<comment type="caution">
    <text evidence="11">The sequence shown here is derived from an EMBL/GenBank/DDBJ whole genome shotgun (WGS) entry which is preliminary data.</text>
</comment>
<evidence type="ECO:0000313" key="12">
    <source>
        <dbReference type="Proteomes" id="UP000070456"/>
    </source>
</evidence>
<comment type="similarity">
    <text evidence="2 9">Belongs to the RecN family.</text>
</comment>
<sequence length="579" mass="66313">MLLDVFIENFALIEKLRISFSEGLNVLTGETGAGKSILIDAVNMAIGLRADKNYIRTGADKAMIQLIFQCNHPCLKNLFKEHGIDLEDDGLLILTREIYSNGRSISRMNDKIVTVALVREISKYLIDIHGQHEHQSLLYPENHMNILDSFGEKEISPLKMDVANKFQTLKSLEKKLFSLYGNETERERKIDLLKFQLKEIDDCHLKKGEEEALLAEKNLLSNSEKIFSIISRSYEILYHGNEQYQPVLDGVGHIVNELNHIKDLDPTLSDMYQILEDSLWKLQDVARDMRLYKDRIEFDPAALENIEKRLDIINHLKRKYGKTIEEILTYRQLIFEELEEIINSEQIAKELISKIDETKKELCILSEKLSEIRKKAARRLQDKITEELTSLNMSNVVFKVDFSYSLDKSNQYIFTSKGIDRIEFLISTNPGEPLKPLSKIVSGGEMSRIMLAFKTILAKIDNIPTLIFDEIDAGISGRTATIVGEKLARISRTHQILCITHLPQIALMADKHFYIEKNTGEGSTKTVVKQLKDQDRIMELARLLGGVSLTDLTVEHAKEMLQLGKDYKSKIQEKKEKIG</sequence>